<accession>A0CA43</accession>
<dbReference type="GO" id="GO:0004842">
    <property type="term" value="F:ubiquitin-protein transferase activity"/>
    <property type="evidence" value="ECO:0000318"/>
    <property type="project" value="GO_Central"/>
</dbReference>
<dbReference type="Gene3D" id="3.30.40.10">
    <property type="entry name" value="Zinc/RING finger domain, C3HC4 (zinc finger)"/>
    <property type="match status" value="1"/>
</dbReference>
<name>A0CA43_PARTE</name>
<dbReference type="EMBL" id="CT868053">
    <property type="protein sequence ID" value="CAK67660.1"/>
    <property type="molecule type" value="Genomic_DNA"/>
</dbReference>
<dbReference type="PROSITE" id="PS50089">
    <property type="entry name" value="ZF_RING_2"/>
    <property type="match status" value="1"/>
</dbReference>
<sequence>MLISKLPLLEQATSQKALFNKTKINYEISNSLSVEKAYRQTNALKSKRQLSIIKQSNENKKQIPTQNDESILKRIQVTKSQSDCQIMERLQQEFEQKYQEQVRISEDLKLENVKLKMQLEEQEQQIIYLKLINSDLRYQIDNSTLAQQLKKLELEYKDTYRRMDDTLRKAIDENYESQIKMKNLQIKSQQLEQFTVRIILMRQFSLRQQLTCKFCRKELQNTITVIPCAHNYCQRCVSGYVGRCFACNDDSVVQATYHNEYISDLINMYKIFENIMIILKT</sequence>
<feature type="domain" description="RING-type" evidence="6">
    <location>
        <begin position="212"/>
        <end position="248"/>
    </location>
</feature>
<dbReference type="InParanoid" id="A0CA43"/>
<dbReference type="GO" id="GO:0005634">
    <property type="term" value="C:nucleus"/>
    <property type="evidence" value="ECO:0000318"/>
    <property type="project" value="GO_Central"/>
</dbReference>
<dbReference type="KEGG" id="ptm:GSPATT00036439001"/>
<dbReference type="InterPro" id="IPR013083">
    <property type="entry name" value="Znf_RING/FYVE/PHD"/>
</dbReference>
<dbReference type="PROSITE" id="PS00518">
    <property type="entry name" value="ZF_RING_1"/>
    <property type="match status" value="1"/>
</dbReference>
<dbReference type="GO" id="GO:0044818">
    <property type="term" value="P:mitotic G2/M transition checkpoint"/>
    <property type="evidence" value="ECO:0000318"/>
    <property type="project" value="GO_Central"/>
</dbReference>
<keyword evidence="3" id="KW-0862">Zinc</keyword>
<dbReference type="GeneID" id="5020842"/>
<dbReference type="OMA" id="DCQIMER"/>
<dbReference type="InterPro" id="IPR001841">
    <property type="entry name" value="Znf_RING"/>
</dbReference>
<dbReference type="AlphaFoldDB" id="A0CA43"/>
<dbReference type="Proteomes" id="UP000000600">
    <property type="component" value="Unassembled WGS sequence"/>
</dbReference>
<evidence type="ECO:0000313" key="7">
    <source>
        <dbReference type="EMBL" id="CAK67660.1"/>
    </source>
</evidence>
<dbReference type="RefSeq" id="XP_001435057.1">
    <property type="nucleotide sequence ID" value="XM_001435020.1"/>
</dbReference>
<keyword evidence="2 4" id="KW-0863">Zinc-finger</keyword>
<evidence type="ECO:0000256" key="4">
    <source>
        <dbReference type="PROSITE-ProRule" id="PRU00175"/>
    </source>
</evidence>
<dbReference type="GO" id="GO:0006511">
    <property type="term" value="P:ubiquitin-dependent protein catabolic process"/>
    <property type="evidence" value="ECO:0000318"/>
    <property type="project" value="GO_Central"/>
</dbReference>
<protein>
    <recommendedName>
        <fullName evidence="6">RING-type domain-containing protein</fullName>
    </recommendedName>
</protein>
<evidence type="ECO:0000313" key="8">
    <source>
        <dbReference type="Proteomes" id="UP000000600"/>
    </source>
</evidence>
<keyword evidence="8" id="KW-1185">Reference proteome</keyword>
<dbReference type="GO" id="GO:0008270">
    <property type="term" value="F:zinc ion binding"/>
    <property type="evidence" value="ECO:0007669"/>
    <property type="project" value="UniProtKB-KW"/>
</dbReference>
<dbReference type="OrthoDB" id="6105938at2759"/>
<dbReference type="InterPro" id="IPR017907">
    <property type="entry name" value="Znf_RING_CS"/>
</dbReference>
<evidence type="ECO:0000256" key="3">
    <source>
        <dbReference type="ARBA" id="ARBA00022833"/>
    </source>
</evidence>
<reference evidence="7 8" key="1">
    <citation type="journal article" date="2006" name="Nature">
        <title>Global trends of whole-genome duplications revealed by the ciliate Paramecium tetraurelia.</title>
        <authorList>
            <consortium name="Genoscope"/>
            <person name="Aury J.-M."/>
            <person name="Jaillon O."/>
            <person name="Duret L."/>
            <person name="Noel B."/>
            <person name="Jubin C."/>
            <person name="Porcel B.M."/>
            <person name="Segurens B."/>
            <person name="Daubin V."/>
            <person name="Anthouard V."/>
            <person name="Aiach N."/>
            <person name="Arnaiz O."/>
            <person name="Billaut A."/>
            <person name="Beisson J."/>
            <person name="Blanc I."/>
            <person name="Bouhouche K."/>
            <person name="Camara F."/>
            <person name="Duharcourt S."/>
            <person name="Guigo R."/>
            <person name="Gogendeau D."/>
            <person name="Katinka M."/>
            <person name="Keller A.-M."/>
            <person name="Kissmehl R."/>
            <person name="Klotz C."/>
            <person name="Koll F."/>
            <person name="Le Moue A."/>
            <person name="Lepere C."/>
            <person name="Malinsky S."/>
            <person name="Nowacki M."/>
            <person name="Nowak J.K."/>
            <person name="Plattner H."/>
            <person name="Poulain J."/>
            <person name="Ruiz F."/>
            <person name="Serrano V."/>
            <person name="Zagulski M."/>
            <person name="Dessen P."/>
            <person name="Betermier M."/>
            <person name="Weissenbach J."/>
            <person name="Scarpelli C."/>
            <person name="Schachter V."/>
            <person name="Sperling L."/>
            <person name="Meyer E."/>
            <person name="Cohen J."/>
            <person name="Wincker P."/>
        </authorList>
    </citation>
    <scope>NUCLEOTIDE SEQUENCE [LARGE SCALE GENOMIC DNA]</scope>
    <source>
        <strain evidence="7 8">Stock d4-2</strain>
    </source>
</reference>
<dbReference type="SUPFAM" id="SSF57850">
    <property type="entry name" value="RING/U-box"/>
    <property type="match status" value="1"/>
</dbReference>
<dbReference type="HOGENOM" id="CLU_1149094_0_0_1"/>
<organism evidence="7 8">
    <name type="scientific">Paramecium tetraurelia</name>
    <dbReference type="NCBI Taxonomy" id="5888"/>
    <lineage>
        <taxon>Eukaryota</taxon>
        <taxon>Sar</taxon>
        <taxon>Alveolata</taxon>
        <taxon>Ciliophora</taxon>
        <taxon>Intramacronucleata</taxon>
        <taxon>Oligohymenophorea</taxon>
        <taxon>Peniculida</taxon>
        <taxon>Parameciidae</taxon>
        <taxon>Paramecium</taxon>
    </lineage>
</organism>
<evidence type="ECO:0000256" key="5">
    <source>
        <dbReference type="SAM" id="Coils"/>
    </source>
</evidence>
<keyword evidence="5" id="KW-0175">Coiled coil</keyword>
<proteinExistence type="predicted"/>
<gene>
    <name evidence="7" type="ORF">GSPATT00036439001</name>
</gene>
<evidence type="ECO:0000256" key="2">
    <source>
        <dbReference type="ARBA" id="ARBA00022771"/>
    </source>
</evidence>
<feature type="coiled-coil region" evidence="5">
    <location>
        <begin position="87"/>
        <end position="169"/>
    </location>
</feature>
<keyword evidence="1" id="KW-0479">Metal-binding</keyword>
<evidence type="ECO:0000256" key="1">
    <source>
        <dbReference type="ARBA" id="ARBA00022723"/>
    </source>
</evidence>
<evidence type="ECO:0000259" key="6">
    <source>
        <dbReference type="PROSITE" id="PS50089"/>
    </source>
</evidence>